<protein>
    <submittedName>
        <fullName evidence="1">Uncharacterized protein</fullName>
    </submittedName>
</protein>
<proteinExistence type="predicted"/>
<name>A0A726XT08_SALET</name>
<dbReference type="AlphaFoldDB" id="A0A726XT08"/>
<organism evidence="1">
    <name type="scientific">Salmonella enterica subsp. enterica serovar Ank</name>
    <dbReference type="NCBI Taxonomy" id="1173578"/>
    <lineage>
        <taxon>Bacteria</taxon>
        <taxon>Pseudomonadati</taxon>
        <taxon>Pseudomonadota</taxon>
        <taxon>Gammaproteobacteria</taxon>
        <taxon>Enterobacterales</taxon>
        <taxon>Enterobacteriaceae</taxon>
        <taxon>Salmonella</taxon>
    </lineage>
</organism>
<comment type="caution">
    <text evidence="1">The sequence shown here is derived from an EMBL/GenBank/DDBJ whole genome shotgun (WGS) entry which is preliminary data.</text>
</comment>
<gene>
    <name evidence="1" type="ORF">G3V02_003436</name>
</gene>
<dbReference type="EMBL" id="DAARBX010000017">
    <property type="protein sequence ID" value="HAE1794687.1"/>
    <property type="molecule type" value="Genomic_DNA"/>
</dbReference>
<reference evidence="1" key="1">
    <citation type="journal article" date="2018" name="Genome Biol.">
        <title>SKESA: strategic k-mer extension for scrupulous assemblies.</title>
        <authorList>
            <person name="Souvorov A."/>
            <person name="Agarwala R."/>
            <person name="Lipman D.J."/>
        </authorList>
    </citation>
    <scope>NUCLEOTIDE SEQUENCE</scope>
    <source>
        <strain evidence="1">BCW_2640</strain>
    </source>
</reference>
<reference evidence="1" key="2">
    <citation type="submission" date="2018-07" db="EMBL/GenBank/DDBJ databases">
        <authorList>
            <consortium name="NCBI Pathogen Detection Project"/>
        </authorList>
    </citation>
    <scope>NUCLEOTIDE SEQUENCE</scope>
    <source>
        <strain evidence="1">BCW_2640</strain>
    </source>
</reference>
<evidence type="ECO:0000313" key="1">
    <source>
        <dbReference type="EMBL" id="HAE1794687.1"/>
    </source>
</evidence>
<sequence length="70" mass="7754">MSDTKLKNGLTPEQMAHDIAMVLIGNPSHEWLSDNATKTRSTELAMSAVAEEVMNMEKHLAAALHQYTEN</sequence>
<accession>A0A726XT08</accession>